<keyword evidence="3" id="KW-0371">Homeobox</keyword>
<name>A0A1R3KBL7_9ROSI</name>
<evidence type="ECO:0000256" key="2">
    <source>
        <dbReference type="ARBA" id="ARBA00023125"/>
    </source>
</evidence>
<protein>
    <recommendedName>
        <fullName evidence="7">START domain-containing protein</fullName>
    </recommendedName>
</protein>
<dbReference type="EMBL" id="AWUE01014252">
    <property type="protein sequence ID" value="OMP04482.1"/>
    <property type="molecule type" value="Genomic_DNA"/>
</dbReference>
<keyword evidence="2" id="KW-0238">DNA-binding</keyword>
<evidence type="ECO:0000259" key="7">
    <source>
        <dbReference type="PROSITE" id="PS50848"/>
    </source>
</evidence>
<evidence type="ECO:0000256" key="3">
    <source>
        <dbReference type="ARBA" id="ARBA00023155"/>
    </source>
</evidence>
<feature type="compositionally biased region" description="Acidic residues" evidence="6">
    <location>
        <begin position="1"/>
        <end position="36"/>
    </location>
</feature>
<evidence type="ECO:0000256" key="6">
    <source>
        <dbReference type="SAM" id="MobiDB-lite"/>
    </source>
</evidence>
<evidence type="ECO:0000256" key="1">
    <source>
        <dbReference type="ARBA" id="ARBA00023015"/>
    </source>
</evidence>
<dbReference type="Pfam" id="PF25797">
    <property type="entry name" value="PDF2_C"/>
    <property type="match status" value="1"/>
</dbReference>
<organism evidence="8 9">
    <name type="scientific">Corchorus olitorius</name>
    <dbReference type="NCBI Taxonomy" id="93759"/>
    <lineage>
        <taxon>Eukaryota</taxon>
        <taxon>Viridiplantae</taxon>
        <taxon>Streptophyta</taxon>
        <taxon>Embryophyta</taxon>
        <taxon>Tracheophyta</taxon>
        <taxon>Spermatophyta</taxon>
        <taxon>Magnoliopsida</taxon>
        <taxon>eudicotyledons</taxon>
        <taxon>Gunneridae</taxon>
        <taxon>Pentapetalae</taxon>
        <taxon>rosids</taxon>
        <taxon>malvids</taxon>
        <taxon>Malvales</taxon>
        <taxon>Malvaceae</taxon>
        <taxon>Grewioideae</taxon>
        <taxon>Apeibeae</taxon>
        <taxon>Corchorus</taxon>
    </lineage>
</organism>
<dbReference type="STRING" id="93759.A0A1R3KBL7"/>
<keyword evidence="9" id="KW-1185">Reference proteome</keyword>
<reference evidence="9" key="1">
    <citation type="submission" date="2013-09" db="EMBL/GenBank/DDBJ databases">
        <title>Corchorus olitorius genome sequencing.</title>
        <authorList>
            <person name="Alam M."/>
            <person name="Haque M.S."/>
            <person name="Islam M.S."/>
            <person name="Emdad E.M."/>
            <person name="Islam M.M."/>
            <person name="Ahmed B."/>
            <person name="Halim A."/>
            <person name="Hossen Q.M.M."/>
            <person name="Hossain M.Z."/>
            <person name="Ahmed R."/>
            <person name="Khan M.M."/>
            <person name="Islam R."/>
            <person name="Rashid M.M."/>
            <person name="Khan S.A."/>
            <person name="Rahman M.S."/>
            <person name="Alam M."/>
            <person name="Yahiya A.S."/>
            <person name="Khan M.S."/>
            <person name="Azam M.S."/>
            <person name="Haque T."/>
            <person name="Lashkar M.Z.H."/>
            <person name="Akhand A.I."/>
            <person name="Morshed G."/>
            <person name="Roy S."/>
            <person name="Uddin K.S."/>
            <person name="Rabeya T."/>
            <person name="Hossain A.S."/>
            <person name="Chowdhury A."/>
            <person name="Snigdha A.R."/>
            <person name="Mortoza M.S."/>
            <person name="Matin S.A."/>
            <person name="Hoque S.M.E."/>
            <person name="Islam M.K."/>
            <person name="Roy D.K."/>
            <person name="Haider R."/>
            <person name="Moosa M.M."/>
            <person name="Elias S.M."/>
            <person name="Hasan A.M."/>
            <person name="Jahan S."/>
            <person name="Shafiuddin M."/>
            <person name="Mahmood N."/>
            <person name="Shommy N.S."/>
        </authorList>
    </citation>
    <scope>NUCLEOTIDE SEQUENCE [LARGE SCALE GENOMIC DNA]</scope>
    <source>
        <strain evidence="9">cv. O-4</strain>
    </source>
</reference>
<feature type="region of interest" description="Disordered" evidence="6">
    <location>
        <begin position="1"/>
        <end position="61"/>
    </location>
</feature>
<dbReference type="PROSITE" id="PS50848">
    <property type="entry name" value="START"/>
    <property type="match status" value="2"/>
</dbReference>
<evidence type="ECO:0000256" key="4">
    <source>
        <dbReference type="ARBA" id="ARBA00023163"/>
    </source>
</evidence>
<dbReference type="InterPro" id="IPR057993">
    <property type="entry name" value="HD-Zip_IV_C"/>
</dbReference>
<gene>
    <name evidence="8" type="ORF">COLO4_09607</name>
</gene>
<dbReference type="AlphaFoldDB" id="A0A1R3KBL7"/>
<evidence type="ECO:0000313" key="9">
    <source>
        <dbReference type="Proteomes" id="UP000187203"/>
    </source>
</evidence>
<dbReference type="InterPro" id="IPR042160">
    <property type="entry name" value="HD-Zip_IV"/>
</dbReference>
<dbReference type="GO" id="GO:0008289">
    <property type="term" value="F:lipid binding"/>
    <property type="evidence" value="ECO:0007669"/>
    <property type="project" value="InterPro"/>
</dbReference>
<dbReference type="OrthoDB" id="1569773at2759"/>
<keyword evidence="1" id="KW-0805">Transcription regulation</keyword>
<feature type="domain" description="START" evidence="7">
    <location>
        <begin position="234"/>
        <end position="279"/>
    </location>
</feature>
<comment type="caution">
    <text evidence="8">The sequence shown here is derived from an EMBL/GenBank/DDBJ whole genome shotgun (WGS) entry which is preliminary data.</text>
</comment>
<accession>A0A1R3KBL7</accession>
<dbReference type="Pfam" id="PF01852">
    <property type="entry name" value="START"/>
    <property type="match status" value="1"/>
</dbReference>
<dbReference type="SUPFAM" id="SSF55961">
    <property type="entry name" value="Bet v1-like"/>
    <property type="match status" value="1"/>
</dbReference>
<dbReference type="PANTHER" id="PTHR45654">
    <property type="entry name" value="HOMEOBOX-LEUCINE ZIPPER PROTEIN MERISTEM L1"/>
    <property type="match status" value="1"/>
</dbReference>
<evidence type="ECO:0000313" key="8">
    <source>
        <dbReference type="EMBL" id="OMP04482.1"/>
    </source>
</evidence>
<keyword evidence="4" id="KW-0804">Transcription</keyword>
<dbReference type="GO" id="GO:0003677">
    <property type="term" value="F:DNA binding"/>
    <property type="evidence" value="ECO:0007669"/>
    <property type="project" value="UniProtKB-KW"/>
</dbReference>
<keyword evidence="5" id="KW-0539">Nucleus</keyword>
<sequence>MNDNDQDDEDDVSGSGEYEADDEDHHDEGSDNEDSDSLLVNNPDDQSELNSPDSYSSPNVSVHHMQRASDLLMAVSLGSEPNKSRIIKQATDSMEELVKMATTGEPLWQRRGTGEMEILNGLQYLRQFGSFDSTMEAIIKMVENGEHQLSPNHDPLDNQNMPPLATILAFEPLHIEATREFGFVNATASTIVKLFMDMDLWCNAFPTIVARATPLGILQHGVPAGSYDGMLKVVTWVEHVESDNKWVHPIFKPIVNSGLAFGAQRWVAMINRHCHWTEALMDQRIITRDPAAFFPRAGRNSLLRVAERMTGGFFKNISSCSDNANAWLPLPAPISGNEDIRFRIGDLLILPGRDPSSTVIFTTSLQLPVPPKILFDFLADYRMREKELGYVRTGEIPENKVSVLQVKFANAIEILYIQENFADPTGSHVVFAPVDTPAMISIVNGGNPELATILPSGFSILPDKAPGNGPVGSILTIAFKTADNNLSSENYVPTEVLRTMDGVLTTTIHKIRKAFLADD</sequence>
<feature type="domain" description="START" evidence="7">
    <location>
        <begin position="79"/>
        <end position="201"/>
    </location>
</feature>
<dbReference type="InterPro" id="IPR002913">
    <property type="entry name" value="START_lipid-bd_dom"/>
</dbReference>
<proteinExistence type="predicted"/>
<dbReference type="PANTHER" id="PTHR45654:SF48">
    <property type="entry name" value="START DOMAIN-CONTAINING PROTEIN"/>
    <property type="match status" value="1"/>
</dbReference>
<feature type="compositionally biased region" description="Polar residues" evidence="6">
    <location>
        <begin position="38"/>
        <end position="60"/>
    </location>
</feature>
<evidence type="ECO:0000256" key="5">
    <source>
        <dbReference type="ARBA" id="ARBA00023242"/>
    </source>
</evidence>
<dbReference type="Proteomes" id="UP000187203">
    <property type="component" value="Unassembled WGS sequence"/>
</dbReference>